<dbReference type="AlphaFoldDB" id="A0A024UHX3"/>
<accession>A0A024UHX3</accession>
<dbReference type="PANTHER" id="PTHR31435">
    <property type="entry name" value="PROTEIN NATD1"/>
    <property type="match status" value="1"/>
</dbReference>
<dbReference type="SUPFAM" id="SSF55729">
    <property type="entry name" value="Acyl-CoA N-acyltransferases (Nat)"/>
    <property type="match status" value="1"/>
</dbReference>
<dbReference type="PROSITE" id="PS51729">
    <property type="entry name" value="GNAT_YJDJ"/>
    <property type="match status" value="1"/>
</dbReference>
<reference evidence="2" key="1">
    <citation type="submission" date="2013-12" db="EMBL/GenBank/DDBJ databases">
        <title>The Genome Sequence of Aphanomyces invadans NJM9701.</title>
        <authorList>
            <consortium name="The Broad Institute Genomics Platform"/>
            <person name="Russ C."/>
            <person name="Tyler B."/>
            <person name="van West P."/>
            <person name="Dieguez-Uribeondo J."/>
            <person name="Young S.K."/>
            <person name="Zeng Q."/>
            <person name="Gargeya S."/>
            <person name="Fitzgerald M."/>
            <person name="Abouelleil A."/>
            <person name="Alvarado L."/>
            <person name="Chapman S.B."/>
            <person name="Gainer-Dewar J."/>
            <person name="Goldberg J."/>
            <person name="Griggs A."/>
            <person name="Gujja S."/>
            <person name="Hansen M."/>
            <person name="Howarth C."/>
            <person name="Imamovic A."/>
            <person name="Ireland A."/>
            <person name="Larimer J."/>
            <person name="McCowan C."/>
            <person name="Murphy C."/>
            <person name="Pearson M."/>
            <person name="Poon T.W."/>
            <person name="Priest M."/>
            <person name="Roberts A."/>
            <person name="Saif S."/>
            <person name="Shea T."/>
            <person name="Sykes S."/>
            <person name="Wortman J."/>
            <person name="Nusbaum C."/>
            <person name="Birren B."/>
        </authorList>
    </citation>
    <scope>NUCLEOTIDE SEQUENCE [LARGE SCALE GENOMIC DNA]</scope>
    <source>
        <strain evidence="2">NJM9701</strain>
    </source>
</reference>
<dbReference type="GeneID" id="20080685"/>
<dbReference type="PANTHER" id="PTHR31435:SF9">
    <property type="entry name" value="PROTEIN NATD1"/>
    <property type="match status" value="1"/>
</dbReference>
<dbReference type="OrthoDB" id="74247at2759"/>
<dbReference type="EMBL" id="KI913956">
    <property type="protein sequence ID" value="ETW06026.1"/>
    <property type="molecule type" value="Genomic_DNA"/>
</dbReference>
<name>A0A024UHX3_9STRA</name>
<evidence type="ECO:0000313" key="2">
    <source>
        <dbReference type="EMBL" id="ETW06026.1"/>
    </source>
</evidence>
<dbReference type="Pfam" id="PF14542">
    <property type="entry name" value="Acetyltransf_CG"/>
    <property type="match status" value="1"/>
</dbReference>
<dbReference type="Gene3D" id="3.40.630.30">
    <property type="match status" value="1"/>
</dbReference>
<dbReference type="InterPro" id="IPR016181">
    <property type="entry name" value="Acyl_CoA_acyltransferase"/>
</dbReference>
<proteinExistence type="predicted"/>
<dbReference type="InterPro" id="IPR031165">
    <property type="entry name" value="GNAT_YJDJ"/>
</dbReference>
<sequence length="115" mass="12930">MMRALMKRVVRGVRHDAEKGQFVCEVRRSNSPLMLGCLMYNVNGRAMDLYFTHELRAGRGCGVARALCDEAFKYASAHELVVNPICPYVRDVYLPDRSNALIPRPSPATSFALHC</sequence>
<dbReference type="RefSeq" id="XP_008865803.1">
    <property type="nucleotide sequence ID" value="XM_008867581.1"/>
</dbReference>
<dbReference type="InterPro" id="IPR045057">
    <property type="entry name" value="Gcn5-rel_NAT"/>
</dbReference>
<gene>
    <name evidence="2" type="ORF">H310_03635</name>
</gene>
<evidence type="ECO:0000259" key="1">
    <source>
        <dbReference type="PROSITE" id="PS51729"/>
    </source>
</evidence>
<organism evidence="2">
    <name type="scientific">Aphanomyces invadans</name>
    <dbReference type="NCBI Taxonomy" id="157072"/>
    <lineage>
        <taxon>Eukaryota</taxon>
        <taxon>Sar</taxon>
        <taxon>Stramenopiles</taxon>
        <taxon>Oomycota</taxon>
        <taxon>Saprolegniomycetes</taxon>
        <taxon>Saprolegniales</taxon>
        <taxon>Verrucalvaceae</taxon>
        <taxon>Aphanomyces</taxon>
    </lineage>
</organism>
<dbReference type="VEuPathDB" id="FungiDB:H310_03635"/>
<feature type="domain" description="N-acetyltransferase" evidence="1">
    <location>
        <begin position="14"/>
        <end position="110"/>
    </location>
</feature>
<protein>
    <recommendedName>
        <fullName evidence="1">N-acetyltransferase domain-containing protein</fullName>
    </recommendedName>
</protein>